<dbReference type="Proteomes" id="UP001501578">
    <property type="component" value="Unassembled WGS sequence"/>
</dbReference>
<gene>
    <name evidence="2" type="ORF">GCM10009560_74040</name>
</gene>
<evidence type="ECO:0000256" key="1">
    <source>
        <dbReference type="SAM" id="MobiDB-lite"/>
    </source>
</evidence>
<comment type="caution">
    <text evidence="2">The sequence shown here is derived from an EMBL/GenBank/DDBJ whole genome shotgun (WGS) entry which is preliminary data.</text>
</comment>
<sequence>MILYGRRGDELTSVRLQGIRRELPDRPADGMRRKVDKPHPRQRDRYQAAPNVLDLIKFVLWLLWMLSTDHDATP</sequence>
<feature type="region of interest" description="Disordered" evidence="1">
    <location>
        <begin position="22"/>
        <end position="46"/>
    </location>
</feature>
<reference evidence="3" key="1">
    <citation type="journal article" date="2019" name="Int. J. Syst. Evol. Microbiol.">
        <title>The Global Catalogue of Microorganisms (GCM) 10K type strain sequencing project: providing services to taxonomists for standard genome sequencing and annotation.</title>
        <authorList>
            <consortium name="The Broad Institute Genomics Platform"/>
            <consortium name="The Broad Institute Genome Sequencing Center for Infectious Disease"/>
            <person name="Wu L."/>
            <person name="Ma J."/>
        </authorList>
    </citation>
    <scope>NUCLEOTIDE SEQUENCE [LARGE SCALE GENOMIC DNA]</scope>
    <source>
        <strain evidence="3">JCM 11136</strain>
    </source>
</reference>
<organism evidence="2 3">
    <name type="scientific">Nonomuraea longicatena</name>
    <dbReference type="NCBI Taxonomy" id="83682"/>
    <lineage>
        <taxon>Bacteria</taxon>
        <taxon>Bacillati</taxon>
        <taxon>Actinomycetota</taxon>
        <taxon>Actinomycetes</taxon>
        <taxon>Streptosporangiales</taxon>
        <taxon>Streptosporangiaceae</taxon>
        <taxon>Nonomuraea</taxon>
    </lineage>
</organism>
<protein>
    <recommendedName>
        <fullName evidence="4">Transposase</fullName>
    </recommendedName>
</protein>
<proteinExistence type="predicted"/>
<dbReference type="EMBL" id="BAAAHQ010000054">
    <property type="protein sequence ID" value="GAA0952374.1"/>
    <property type="molecule type" value="Genomic_DNA"/>
</dbReference>
<evidence type="ECO:0000313" key="3">
    <source>
        <dbReference type="Proteomes" id="UP001501578"/>
    </source>
</evidence>
<keyword evidence="3" id="KW-1185">Reference proteome</keyword>
<accession>A0ABP4BN84</accession>
<evidence type="ECO:0000313" key="2">
    <source>
        <dbReference type="EMBL" id="GAA0952374.1"/>
    </source>
</evidence>
<evidence type="ECO:0008006" key="4">
    <source>
        <dbReference type="Google" id="ProtNLM"/>
    </source>
</evidence>
<name>A0ABP4BN84_9ACTN</name>